<dbReference type="Gene3D" id="3.90.550.10">
    <property type="entry name" value="Spore Coat Polysaccharide Biosynthesis Protein SpsA, Chain A"/>
    <property type="match status" value="1"/>
</dbReference>
<protein>
    <submittedName>
        <fullName evidence="5">Glycosyltransferase family 2 protein</fullName>
    </submittedName>
</protein>
<evidence type="ECO:0000256" key="3">
    <source>
        <dbReference type="ARBA" id="ARBA00022679"/>
    </source>
</evidence>
<dbReference type="PANTHER" id="PTHR43179:SF12">
    <property type="entry name" value="GALACTOFURANOSYLTRANSFERASE GLFT2"/>
    <property type="match status" value="1"/>
</dbReference>
<feature type="domain" description="Glycosyltransferase 2-like" evidence="4">
    <location>
        <begin position="21"/>
        <end position="107"/>
    </location>
</feature>
<dbReference type="Proteomes" id="UP001595791">
    <property type="component" value="Unassembled WGS sequence"/>
</dbReference>
<accession>A0ABV8MUV5</accession>
<dbReference type="InterPro" id="IPR029044">
    <property type="entry name" value="Nucleotide-diphossugar_trans"/>
</dbReference>
<comment type="similarity">
    <text evidence="1">Belongs to the glycosyltransferase 2 family.</text>
</comment>
<proteinExistence type="inferred from homology"/>
<keyword evidence="3" id="KW-0808">Transferase</keyword>
<reference evidence="6" key="1">
    <citation type="journal article" date="2019" name="Int. J. Syst. Evol. Microbiol.">
        <title>The Global Catalogue of Microorganisms (GCM) 10K type strain sequencing project: providing services to taxonomists for standard genome sequencing and annotation.</title>
        <authorList>
            <consortium name="The Broad Institute Genomics Platform"/>
            <consortium name="The Broad Institute Genome Sequencing Center for Infectious Disease"/>
            <person name="Wu L."/>
            <person name="Ma J."/>
        </authorList>
    </citation>
    <scope>NUCLEOTIDE SEQUENCE [LARGE SCALE GENOMIC DNA]</scope>
    <source>
        <strain evidence="6">LMG 29894</strain>
    </source>
</reference>
<evidence type="ECO:0000259" key="4">
    <source>
        <dbReference type="Pfam" id="PF00535"/>
    </source>
</evidence>
<keyword evidence="2" id="KW-0328">Glycosyltransferase</keyword>
<comment type="caution">
    <text evidence="5">The sequence shown here is derived from an EMBL/GenBank/DDBJ whole genome shotgun (WGS) entry which is preliminary data.</text>
</comment>
<evidence type="ECO:0000313" key="5">
    <source>
        <dbReference type="EMBL" id="MFC4161809.1"/>
    </source>
</evidence>
<dbReference type="EMBL" id="JBHSBU010000002">
    <property type="protein sequence ID" value="MFC4161809.1"/>
    <property type="molecule type" value="Genomic_DNA"/>
</dbReference>
<dbReference type="RefSeq" id="WP_378168348.1">
    <property type="nucleotide sequence ID" value="NZ_JBHSBU010000002.1"/>
</dbReference>
<dbReference type="CDD" id="cd02526">
    <property type="entry name" value="GT2_RfbF_like"/>
    <property type="match status" value="1"/>
</dbReference>
<evidence type="ECO:0000313" key="6">
    <source>
        <dbReference type="Proteomes" id="UP001595791"/>
    </source>
</evidence>
<name>A0ABV8MUV5_9NEIS</name>
<dbReference type="Pfam" id="PF00535">
    <property type="entry name" value="Glycos_transf_2"/>
    <property type="match status" value="1"/>
</dbReference>
<dbReference type="PANTHER" id="PTHR43179">
    <property type="entry name" value="RHAMNOSYLTRANSFERASE WBBL"/>
    <property type="match status" value="1"/>
</dbReference>
<evidence type="ECO:0000256" key="1">
    <source>
        <dbReference type="ARBA" id="ARBA00006739"/>
    </source>
</evidence>
<dbReference type="InterPro" id="IPR001173">
    <property type="entry name" value="Glyco_trans_2-like"/>
</dbReference>
<evidence type="ECO:0000256" key="2">
    <source>
        <dbReference type="ARBA" id="ARBA00022676"/>
    </source>
</evidence>
<dbReference type="SUPFAM" id="SSF53448">
    <property type="entry name" value="Nucleotide-diphospho-sugar transferases"/>
    <property type="match status" value="1"/>
</dbReference>
<sequence>MVRPVVIVALIVSHAPDLAKLDALVVSLHGQVDAVLLIDNASPHPPAELAARYAPWLRWLPQSCNLGLAAAYNLGIEEAERLGASHLQTFDQDSLCDPGMLAELLAAEARLRQRGLLPGALGPLYLDRKLDSAPRLPRLDLPAEPGTIPVAYTINSGLLLPLDSLKRIGRFDERLFIQYVDVEWGWRALACGLPCYVVEQARLQHDLGDRVIKLPASQRRIPVHAPARNYYFFRNALYLARRRYIPLRWRVGELIKLALKVAIQLCLFQQRPARMRHACAGILDAWRGISGSRPR</sequence>
<organism evidence="5 6">
    <name type="scientific">Chitinimonas lacunae</name>
    <dbReference type="NCBI Taxonomy" id="1963018"/>
    <lineage>
        <taxon>Bacteria</taxon>
        <taxon>Pseudomonadati</taxon>
        <taxon>Pseudomonadota</taxon>
        <taxon>Betaproteobacteria</taxon>
        <taxon>Neisseriales</taxon>
        <taxon>Chitinibacteraceae</taxon>
        <taxon>Chitinimonas</taxon>
    </lineage>
</organism>
<keyword evidence="6" id="KW-1185">Reference proteome</keyword>
<gene>
    <name evidence="5" type="ORF">ACFOW7_20945</name>
</gene>